<comment type="caution">
    <text evidence="9">The sequence shown here is derived from an EMBL/GenBank/DDBJ whole genome shotgun (WGS) entry which is preliminary data.</text>
</comment>
<dbReference type="PANTHER" id="PTHR43880:SF12">
    <property type="entry name" value="ALCOHOL DEHYDROGENASE CLASS-3"/>
    <property type="match status" value="1"/>
</dbReference>
<keyword evidence="10" id="KW-1185">Reference proteome</keyword>
<dbReference type="AlphaFoldDB" id="A0A4U0S8B0"/>
<evidence type="ECO:0000256" key="5">
    <source>
        <dbReference type="ARBA" id="ARBA00023002"/>
    </source>
</evidence>
<evidence type="ECO:0000256" key="2">
    <source>
        <dbReference type="ARBA" id="ARBA00008072"/>
    </source>
</evidence>
<dbReference type="CDD" id="cd08279">
    <property type="entry name" value="Zn_ADH_class_III"/>
    <property type="match status" value="1"/>
</dbReference>
<dbReference type="InterPro" id="IPR002328">
    <property type="entry name" value="ADH_Zn_CS"/>
</dbReference>
<dbReference type="PROSITE" id="PS00059">
    <property type="entry name" value="ADH_ZINC"/>
    <property type="match status" value="1"/>
</dbReference>
<evidence type="ECO:0000256" key="4">
    <source>
        <dbReference type="ARBA" id="ARBA00022833"/>
    </source>
</evidence>
<dbReference type="SUPFAM" id="SSF50129">
    <property type="entry name" value="GroES-like"/>
    <property type="match status" value="2"/>
</dbReference>
<keyword evidence="5" id="KW-0560">Oxidoreductase</keyword>
<name>A0A4U0S8B0_9ACTN</name>
<dbReference type="InterPro" id="IPR013149">
    <property type="entry name" value="ADH-like_C"/>
</dbReference>
<dbReference type="GO" id="GO:0005829">
    <property type="term" value="C:cytosol"/>
    <property type="evidence" value="ECO:0007669"/>
    <property type="project" value="TreeGrafter"/>
</dbReference>
<sequence length="368" mass="38224">MAAVIDAAVLNVAPGALDIEKLELDAPGPEEVLVRVINAGLCHSDLHEINGTFATTPPILLGHEASGVVEAVGSNVTGLRPGDHVVTCLSVFCGRCRYCTNGQLTLCENRDSLSHDRPRPRLRNAAGVPVRPTAGIGAFAQAMVVHQNALVAIPSEMPLATASILGCAVTTGLGAVFRSARVQPGSSVAVIGTGGIGTAAIQGAKIAGAAQVVAVDIVPEKLRAASRFGATHTVNAREADAVEAVRELTRGGADFTFEAVGSSRTVEQAFAMLGPGGLATVVGMVPDTAPISIKGSELYLQEKRLQGSFMGSNQFRVDVPRYIDLYLQGRLLLDEMVSQRVTLHGINDGFKAMSSGSATRVVADVGWL</sequence>
<accession>A0A4U0S8B0</accession>
<dbReference type="GO" id="GO:0008270">
    <property type="term" value="F:zinc ion binding"/>
    <property type="evidence" value="ECO:0007669"/>
    <property type="project" value="InterPro"/>
</dbReference>
<comment type="cofactor">
    <cofactor evidence="1 7">
        <name>Zn(2+)</name>
        <dbReference type="ChEBI" id="CHEBI:29105"/>
    </cofactor>
</comment>
<dbReference type="InterPro" id="IPR011032">
    <property type="entry name" value="GroES-like_sf"/>
</dbReference>
<dbReference type="SMART" id="SM00829">
    <property type="entry name" value="PKS_ER"/>
    <property type="match status" value="1"/>
</dbReference>
<dbReference type="OrthoDB" id="334894at2"/>
<dbReference type="Pfam" id="PF08240">
    <property type="entry name" value="ADH_N"/>
    <property type="match status" value="1"/>
</dbReference>
<evidence type="ECO:0000256" key="3">
    <source>
        <dbReference type="ARBA" id="ARBA00022723"/>
    </source>
</evidence>
<dbReference type="Gene3D" id="3.90.180.10">
    <property type="entry name" value="Medium-chain alcohol dehydrogenases, catalytic domain"/>
    <property type="match status" value="1"/>
</dbReference>
<dbReference type="RefSeq" id="WP_136728260.1">
    <property type="nucleotide sequence ID" value="NZ_SUMC01000050.1"/>
</dbReference>
<protein>
    <submittedName>
        <fullName evidence="9">Zn-dependent alcohol dehydrogenase</fullName>
    </submittedName>
</protein>
<dbReference type="InterPro" id="IPR036291">
    <property type="entry name" value="NAD(P)-bd_dom_sf"/>
</dbReference>
<evidence type="ECO:0000259" key="8">
    <source>
        <dbReference type="SMART" id="SM00829"/>
    </source>
</evidence>
<dbReference type="SUPFAM" id="SSF51735">
    <property type="entry name" value="NAD(P)-binding Rossmann-fold domains"/>
    <property type="match status" value="1"/>
</dbReference>
<evidence type="ECO:0000313" key="10">
    <source>
        <dbReference type="Proteomes" id="UP000305778"/>
    </source>
</evidence>
<dbReference type="EMBL" id="SUMC01000050">
    <property type="protein sequence ID" value="TKA04638.1"/>
    <property type="molecule type" value="Genomic_DNA"/>
</dbReference>
<keyword evidence="3 7" id="KW-0479">Metal-binding</keyword>
<dbReference type="GO" id="GO:0046294">
    <property type="term" value="P:formaldehyde catabolic process"/>
    <property type="evidence" value="ECO:0007669"/>
    <property type="project" value="TreeGrafter"/>
</dbReference>
<keyword evidence="4 7" id="KW-0862">Zinc</keyword>
<evidence type="ECO:0000256" key="1">
    <source>
        <dbReference type="ARBA" id="ARBA00001947"/>
    </source>
</evidence>
<comment type="similarity">
    <text evidence="2 7">Belongs to the zinc-containing alcohol dehydrogenase family.</text>
</comment>
<dbReference type="Proteomes" id="UP000305778">
    <property type="component" value="Unassembled WGS sequence"/>
</dbReference>
<evidence type="ECO:0000313" key="9">
    <source>
        <dbReference type="EMBL" id="TKA04638.1"/>
    </source>
</evidence>
<evidence type="ECO:0000256" key="7">
    <source>
        <dbReference type="RuleBase" id="RU361277"/>
    </source>
</evidence>
<dbReference type="Pfam" id="PF00107">
    <property type="entry name" value="ADH_zinc_N"/>
    <property type="match status" value="1"/>
</dbReference>
<proteinExistence type="inferred from homology"/>
<dbReference type="InterPro" id="IPR013154">
    <property type="entry name" value="ADH-like_N"/>
</dbReference>
<dbReference type="FunFam" id="3.40.50.720:FF:000003">
    <property type="entry name" value="S-(hydroxymethyl)glutathione dehydrogenase"/>
    <property type="match status" value="1"/>
</dbReference>
<evidence type="ECO:0000256" key="6">
    <source>
        <dbReference type="ARBA" id="ARBA00023027"/>
    </source>
</evidence>
<dbReference type="GO" id="GO:0051903">
    <property type="term" value="F:S-(hydroxymethyl)glutathione dehydrogenase [NAD(P)+] activity"/>
    <property type="evidence" value="ECO:0007669"/>
    <property type="project" value="TreeGrafter"/>
</dbReference>
<dbReference type="PANTHER" id="PTHR43880">
    <property type="entry name" value="ALCOHOL DEHYDROGENASE"/>
    <property type="match status" value="1"/>
</dbReference>
<reference evidence="9 10" key="1">
    <citation type="submission" date="2019-04" db="EMBL/GenBank/DDBJ databases">
        <title>Streptomyces oryziradicis sp. nov., a novel actinomycete isolated from rhizosphere soil of rice (Oryza sativa L.).</title>
        <authorList>
            <person name="Li C."/>
        </authorList>
    </citation>
    <scope>NUCLEOTIDE SEQUENCE [LARGE SCALE GENOMIC DNA]</scope>
    <source>
        <strain evidence="9 10">NEAU-C40</strain>
    </source>
</reference>
<dbReference type="Gene3D" id="3.40.50.720">
    <property type="entry name" value="NAD(P)-binding Rossmann-like Domain"/>
    <property type="match status" value="1"/>
</dbReference>
<organism evidence="9 10">
    <name type="scientific">Actinacidiphila oryziradicis</name>
    <dbReference type="NCBI Taxonomy" id="2571141"/>
    <lineage>
        <taxon>Bacteria</taxon>
        <taxon>Bacillati</taxon>
        <taxon>Actinomycetota</taxon>
        <taxon>Actinomycetes</taxon>
        <taxon>Kitasatosporales</taxon>
        <taxon>Streptomycetaceae</taxon>
        <taxon>Actinacidiphila</taxon>
    </lineage>
</organism>
<feature type="domain" description="Enoyl reductase (ER)" evidence="8">
    <location>
        <begin position="15"/>
        <end position="363"/>
    </location>
</feature>
<dbReference type="InterPro" id="IPR020843">
    <property type="entry name" value="ER"/>
</dbReference>
<gene>
    <name evidence="9" type="ORF">FCI23_35320</name>
</gene>
<keyword evidence="6" id="KW-0520">NAD</keyword>